<proteinExistence type="predicted"/>
<dbReference type="EMBL" id="SCEB01003352">
    <property type="protein sequence ID" value="RXM94474.1"/>
    <property type="molecule type" value="Genomic_DNA"/>
</dbReference>
<dbReference type="InterPro" id="IPR009686">
    <property type="entry name" value="Senescence/spartin_C"/>
</dbReference>
<dbReference type="Pfam" id="PF06911">
    <property type="entry name" value="Senescence"/>
    <property type="match status" value="1"/>
</dbReference>
<organism evidence="2 3">
    <name type="scientific">Acipenser ruthenus</name>
    <name type="common">Sterlet sturgeon</name>
    <dbReference type="NCBI Taxonomy" id="7906"/>
    <lineage>
        <taxon>Eukaryota</taxon>
        <taxon>Metazoa</taxon>
        <taxon>Chordata</taxon>
        <taxon>Craniata</taxon>
        <taxon>Vertebrata</taxon>
        <taxon>Euteleostomi</taxon>
        <taxon>Actinopterygii</taxon>
        <taxon>Chondrostei</taxon>
        <taxon>Acipenseriformes</taxon>
        <taxon>Acipenseridae</taxon>
        <taxon>Acipenser</taxon>
    </lineage>
</organism>
<evidence type="ECO:0000259" key="1">
    <source>
        <dbReference type="Pfam" id="PF06911"/>
    </source>
</evidence>
<evidence type="ECO:0000313" key="2">
    <source>
        <dbReference type="EMBL" id="RXM94474.1"/>
    </source>
</evidence>
<sequence length="68" mass="7322">MIRYGAAAGQATDNAVNSAVNVGVAAFNIDNLGIKAVVKKTGKETASAILEDYKIREKQEKQLKKEDK</sequence>
<dbReference type="AlphaFoldDB" id="A0A444V258"/>
<comment type="caution">
    <text evidence="2">The sequence shown here is derived from an EMBL/GenBank/DDBJ whole genome shotgun (WGS) entry which is preliminary data.</text>
</comment>
<keyword evidence="3" id="KW-1185">Reference proteome</keyword>
<reference evidence="2 3" key="1">
    <citation type="submission" date="2019-01" db="EMBL/GenBank/DDBJ databases">
        <title>Draft Genome and Complete Hox-Cluster Characterization of the Sterlet Sturgeon (Acipenser ruthenus).</title>
        <authorList>
            <person name="Wei Q."/>
        </authorList>
    </citation>
    <scope>NUCLEOTIDE SEQUENCE [LARGE SCALE GENOMIC DNA]</scope>
    <source>
        <strain evidence="2">WHYD16114868_AA</strain>
        <tissue evidence="2">Blood</tissue>
    </source>
</reference>
<name>A0A444V258_ACIRT</name>
<feature type="domain" description="Senescence" evidence="1">
    <location>
        <begin position="3"/>
        <end position="43"/>
    </location>
</feature>
<evidence type="ECO:0000313" key="3">
    <source>
        <dbReference type="Proteomes" id="UP000289886"/>
    </source>
</evidence>
<protein>
    <submittedName>
        <fullName evidence="2">Spartin</fullName>
    </submittedName>
</protein>
<accession>A0A444V258</accession>
<dbReference type="Proteomes" id="UP000289886">
    <property type="component" value="Unassembled WGS sequence"/>
</dbReference>
<gene>
    <name evidence="2" type="ORF">EOD39_17955</name>
</gene>